<name>A0A383ET15_9ZZZZ</name>
<dbReference type="AlphaFoldDB" id="A0A383ET15"/>
<sequence>MSKRLQKIIEGVNQLNGDEITSVVDAIKLRRNQLHFTDAQLFNVGDRVSFMGRHKMVLKGTVQKIKIKFILVSADNGQRWNVPGSHLTKIKEKVNA</sequence>
<organism evidence="1">
    <name type="scientific">marine metagenome</name>
    <dbReference type="NCBI Taxonomy" id="408172"/>
    <lineage>
        <taxon>unclassified sequences</taxon>
        <taxon>metagenomes</taxon>
        <taxon>ecological metagenomes</taxon>
    </lineage>
</organism>
<protein>
    <submittedName>
        <fullName evidence="1">Uncharacterized protein</fullName>
    </submittedName>
</protein>
<proteinExistence type="predicted"/>
<reference evidence="1" key="1">
    <citation type="submission" date="2018-05" db="EMBL/GenBank/DDBJ databases">
        <authorList>
            <person name="Lanie J.A."/>
            <person name="Ng W.-L."/>
            <person name="Kazmierczak K.M."/>
            <person name="Andrzejewski T.M."/>
            <person name="Davidsen T.M."/>
            <person name="Wayne K.J."/>
            <person name="Tettelin H."/>
            <person name="Glass J.I."/>
            <person name="Rusch D."/>
            <person name="Podicherti R."/>
            <person name="Tsui H.-C.T."/>
            <person name="Winkler M.E."/>
        </authorList>
    </citation>
    <scope>NUCLEOTIDE SEQUENCE</scope>
</reference>
<evidence type="ECO:0000313" key="1">
    <source>
        <dbReference type="EMBL" id="SVE59198.1"/>
    </source>
</evidence>
<accession>A0A383ET15</accession>
<dbReference type="EMBL" id="UINC01228046">
    <property type="protein sequence ID" value="SVE59198.1"/>
    <property type="molecule type" value="Genomic_DNA"/>
</dbReference>
<gene>
    <name evidence="1" type="ORF">METZ01_LOCUS512052</name>
</gene>